<feature type="transmembrane region" description="Helical" evidence="5">
    <location>
        <begin position="293"/>
        <end position="316"/>
    </location>
</feature>
<evidence type="ECO:0000256" key="3">
    <source>
        <dbReference type="ARBA" id="ARBA00022989"/>
    </source>
</evidence>
<evidence type="ECO:0000256" key="5">
    <source>
        <dbReference type="SAM" id="Phobius"/>
    </source>
</evidence>
<feature type="transmembrane region" description="Helical" evidence="5">
    <location>
        <begin position="647"/>
        <end position="668"/>
    </location>
</feature>
<feature type="transmembrane region" description="Helical" evidence="5">
    <location>
        <begin position="399"/>
        <end position="418"/>
    </location>
</feature>
<feature type="transmembrane region" description="Helical" evidence="5">
    <location>
        <begin position="90"/>
        <end position="113"/>
    </location>
</feature>
<feature type="transmembrane region" description="Helical" evidence="5">
    <location>
        <begin position="120"/>
        <end position="142"/>
    </location>
</feature>
<comment type="caution">
    <text evidence="6">The sequence shown here is derived from an EMBL/GenBank/DDBJ whole genome shotgun (WGS) entry which is preliminary data.</text>
</comment>
<feature type="transmembrane region" description="Helical" evidence="5">
    <location>
        <begin position="424"/>
        <end position="445"/>
    </location>
</feature>
<dbReference type="AlphaFoldDB" id="A0A814MCZ2"/>
<dbReference type="PANTHER" id="PTHR23507:SF1">
    <property type="entry name" value="FI18259P1-RELATED"/>
    <property type="match status" value="1"/>
</dbReference>
<sequence>MTSNLNIYAIVAITCLQSLCSSVLAVVGQYIYASYLKNDPLTSNMTLTMPNNSSQSSILQTTSNNMACGEDPNTTTSQTQIWAQQRSADLFFWINLSNGIPVIIMTYILGLYTPKLGVRIVALLPMFGTVIQLSIWLAIIYFHLLEYWWIISSIILGLTGSIGVLNLVLLLIIIEGTVESKRSSRIVLIVSITTGVGAGASSGIGYYIAWRGFIDLFWAALISQLLSIIITIRYIKPSHFKPETRERSESTTSLLTKSHDGPKTSPLTWAHVFQIITVFAFKRRSKKKSICIYLTMISYAFNVFIGSSAAAFLWYLLNVPFCWSSFEIGNYIAVFAITSAVFTLVSSSAAAFLWYLLNVPFCWSSFEIGNYIAVFAITSAVFTLVSMRMLTHIGVSDPFICAIGYICLFTSTIWIALAEHKWEMYAALIIGSFSTYQNSLTWTMLSRWLEPHERSKAFTFFTDLSALMTTLGSSFFNWLYARTVVYYRGTTLLFAASLAIIPFILNICLLLVTRYMTDDRFGRLSISEIDIETTSSDLLTDVLPETDSDMIDLSDSSPPLLIEFINQSCSSAAAFLWYLLNVPFCWSSFEIGNYIAVFAITSAVFTLVSMRMLTHIGVSDPFICAIGYICLFTSTIWIALAEHKWEMYVALIIGSFSTYQNSLTWTMLSKWLEPHERSKAFTFFTDLSALMTTLGSSFFNWLYARTVVYYRGTTLIFAASLAIIPFILNICLLLVTRYMTDDRFGRLSISEIDIETTSADLLTDVLPETDSDMIDLSDSSPPLLIQFIHQSSIN</sequence>
<evidence type="ECO:0000256" key="4">
    <source>
        <dbReference type="ARBA" id="ARBA00023136"/>
    </source>
</evidence>
<dbReference type="InterPro" id="IPR036259">
    <property type="entry name" value="MFS_trans_sf"/>
</dbReference>
<dbReference type="Gene3D" id="1.20.1250.20">
    <property type="entry name" value="MFS general substrate transporter like domains"/>
    <property type="match status" value="2"/>
</dbReference>
<comment type="subcellular location">
    <subcellularLocation>
        <location evidence="1">Membrane</location>
        <topology evidence="1">Multi-pass membrane protein</topology>
    </subcellularLocation>
</comment>
<keyword evidence="3 5" id="KW-1133">Transmembrane helix</keyword>
<dbReference type="Proteomes" id="UP000663860">
    <property type="component" value="Unassembled WGS sequence"/>
</dbReference>
<dbReference type="GO" id="GO:0022857">
    <property type="term" value="F:transmembrane transporter activity"/>
    <property type="evidence" value="ECO:0007669"/>
    <property type="project" value="TreeGrafter"/>
</dbReference>
<feature type="transmembrane region" description="Helical" evidence="5">
    <location>
        <begin position="622"/>
        <end position="641"/>
    </location>
</feature>
<feature type="transmembrane region" description="Helical" evidence="5">
    <location>
        <begin position="715"/>
        <end position="736"/>
    </location>
</feature>
<proteinExistence type="predicted"/>
<keyword evidence="4 5" id="KW-0472">Membrane</keyword>
<dbReference type="SUPFAM" id="SSF103473">
    <property type="entry name" value="MFS general substrate transporter"/>
    <property type="match status" value="3"/>
</dbReference>
<evidence type="ECO:0000256" key="1">
    <source>
        <dbReference type="ARBA" id="ARBA00004141"/>
    </source>
</evidence>
<keyword evidence="2 5" id="KW-0812">Transmembrane</keyword>
<dbReference type="PANTHER" id="PTHR23507">
    <property type="entry name" value="ZGC:174356"/>
    <property type="match status" value="1"/>
</dbReference>
<name>A0A814MCZ2_9BILA</name>
<protein>
    <submittedName>
        <fullName evidence="6">Uncharacterized protein</fullName>
    </submittedName>
</protein>
<evidence type="ECO:0000256" key="2">
    <source>
        <dbReference type="ARBA" id="ARBA00022692"/>
    </source>
</evidence>
<feature type="transmembrane region" description="Helical" evidence="5">
    <location>
        <begin position="457"/>
        <end position="480"/>
    </location>
</feature>
<feature type="transmembrane region" description="Helical" evidence="5">
    <location>
        <begin position="7"/>
        <end position="32"/>
    </location>
</feature>
<dbReference type="CDD" id="cd06174">
    <property type="entry name" value="MFS"/>
    <property type="match status" value="1"/>
</dbReference>
<feature type="transmembrane region" description="Helical" evidence="5">
    <location>
        <begin position="591"/>
        <end position="610"/>
    </location>
</feature>
<feature type="transmembrane region" description="Helical" evidence="5">
    <location>
        <begin position="216"/>
        <end position="235"/>
    </location>
</feature>
<feature type="transmembrane region" description="Helical" evidence="5">
    <location>
        <begin position="148"/>
        <end position="174"/>
    </location>
</feature>
<accession>A0A814MCZ2</accession>
<feature type="transmembrane region" description="Helical" evidence="5">
    <location>
        <begin position="186"/>
        <end position="210"/>
    </location>
</feature>
<dbReference type="GO" id="GO:0016020">
    <property type="term" value="C:membrane"/>
    <property type="evidence" value="ECO:0007669"/>
    <property type="project" value="UniProtKB-SubCell"/>
</dbReference>
<evidence type="ECO:0000313" key="6">
    <source>
        <dbReference type="EMBL" id="CAF1077886.1"/>
    </source>
</evidence>
<feature type="transmembrane region" description="Helical" evidence="5">
    <location>
        <begin position="680"/>
        <end position="703"/>
    </location>
</feature>
<feature type="transmembrane region" description="Helical" evidence="5">
    <location>
        <begin position="368"/>
        <end position="387"/>
    </location>
</feature>
<dbReference type="EMBL" id="CAJNOE010000237">
    <property type="protein sequence ID" value="CAF1077886.1"/>
    <property type="molecule type" value="Genomic_DNA"/>
</dbReference>
<organism evidence="6 7">
    <name type="scientific">Adineta steineri</name>
    <dbReference type="NCBI Taxonomy" id="433720"/>
    <lineage>
        <taxon>Eukaryota</taxon>
        <taxon>Metazoa</taxon>
        <taxon>Spiralia</taxon>
        <taxon>Gnathifera</taxon>
        <taxon>Rotifera</taxon>
        <taxon>Eurotatoria</taxon>
        <taxon>Bdelloidea</taxon>
        <taxon>Adinetida</taxon>
        <taxon>Adinetidae</taxon>
        <taxon>Adineta</taxon>
    </lineage>
</organism>
<feature type="transmembrane region" description="Helical" evidence="5">
    <location>
        <begin position="328"/>
        <end position="356"/>
    </location>
</feature>
<reference evidence="6" key="1">
    <citation type="submission" date="2021-02" db="EMBL/GenBank/DDBJ databases">
        <authorList>
            <person name="Nowell W R."/>
        </authorList>
    </citation>
    <scope>NUCLEOTIDE SEQUENCE</scope>
</reference>
<feature type="transmembrane region" description="Helical" evidence="5">
    <location>
        <begin position="492"/>
        <end position="513"/>
    </location>
</feature>
<evidence type="ECO:0000313" key="7">
    <source>
        <dbReference type="Proteomes" id="UP000663860"/>
    </source>
</evidence>
<gene>
    <name evidence="6" type="ORF">IZO911_LOCUS21791</name>
</gene>